<dbReference type="AlphaFoldDB" id="A0A9K3D7J3"/>
<dbReference type="Gene3D" id="3.30.230.70">
    <property type="entry name" value="GHMP Kinase, N-terminal domain"/>
    <property type="match status" value="1"/>
</dbReference>
<dbReference type="GO" id="GO:0000176">
    <property type="term" value="C:nuclear exosome (RNase complex)"/>
    <property type="evidence" value="ECO:0007669"/>
    <property type="project" value="TreeGrafter"/>
</dbReference>
<dbReference type="GO" id="GO:0005730">
    <property type="term" value="C:nucleolus"/>
    <property type="evidence" value="ECO:0007669"/>
    <property type="project" value="TreeGrafter"/>
</dbReference>
<feature type="non-terminal residue" evidence="4">
    <location>
        <position position="1"/>
    </location>
</feature>
<name>A0A9K3D7J3_9EUKA</name>
<dbReference type="Pfam" id="PF01138">
    <property type="entry name" value="RNase_PH"/>
    <property type="match status" value="1"/>
</dbReference>
<dbReference type="PANTHER" id="PTHR11953">
    <property type="entry name" value="EXOSOME COMPLEX COMPONENT"/>
    <property type="match status" value="1"/>
</dbReference>
<sequence>MELLRFGDLRVDGRRPDQLRRISIDIDVVPNSDGSVLFRQGNTFVLASVCGPNEPTGSSGLGASEGRSGRMGVSVSVVAPSSGTVDGRQGHT</sequence>
<dbReference type="InterPro" id="IPR050080">
    <property type="entry name" value="RNase_PH"/>
</dbReference>
<dbReference type="GO" id="GO:0071051">
    <property type="term" value="P:poly(A)-dependent snoRNA 3'-end processing"/>
    <property type="evidence" value="ECO:0007669"/>
    <property type="project" value="TreeGrafter"/>
</dbReference>
<gene>
    <name evidence="4" type="ORF">KIPB_012189</name>
</gene>
<feature type="region of interest" description="Disordered" evidence="2">
    <location>
        <begin position="52"/>
        <end position="92"/>
    </location>
</feature>
<organism evidence="4 5">
    <name type="scientific">Kipferlia bialata</name>
    <dbReference type="NCBI Taxonomy" id="797122"/>
    <lineage>
        <taxon>Eukaryota</taxon>
        <taxon>Metamonada</taxon>
        <taxon>Carpediemonas-like organisms</taxon>
        <taxon>Kipferlia</taxon>
    </lineage>
</organism>
<evidence type="ECO:0000313" key="4">
    <source>
        <dbReference type="EMBL" id="GIQ89662.1"/>
    </source>
</evidence>
<reference evidence="4 5" key="1">
    <citation type="journal article" date="2018" name="PLoS ONE">
        <title>The draft genome of Kipferlia bialata reveals reductive genome evolution in fornicate parasites.</title>
        <authorList>
            <person name="Tanifuji G."/>
            <person name="Takabayashi S."/>
            <person name="Kume K."/>
            <person name="Takagi M."/>
            <person name="Nakayama T."/>
            <person name="Kamikawa R."/>
            <person name="Inagaki Y."/>
            <person name="Hashimoto T."/>
        </authorList>
    </citation>
    <scope>NUCLEOTIDE SEQUENCE [LARGE SCALE GENOMIC DNA]</scope>
    <source>
        <strain evidence="4">NY0173</strain>
    </source>
</reference>
<dbReference type="SUPFAM" id="SSF54211">
    <property type="entry name" value="Ribosomal protein S5 domain 2-like"/>
    <property type="match status" value="1"/>
</dbReference>
<dbReference type="GO" id="GO:0000177">
    <property type="term" value="C:cytoplasmic exosome (RNase complex)"/>
    <property type="evidence" value="ECO:0007669"/>
    <property type="project" value="TreeGrafter"/>
</dbReference>
<dbReference type="EMBL" id="BDIP01005286">
    <property type="protein sequence ID" value="GIQ89662.1"/>
    <property type="molecule type" value="Genomic_DNA"/>
</dbReference>
<accession>A0A9K3D7J3</accession>
<dbReference type="OrthoDB" id="27298at2759"/>
<evidence type="ECO:0000313" key="5">
    <source>
        <dbReference type="Proteomes" id="UP000265618"/>
    </source>
</evidence>
<feature type="compositionally biased region" description="Low complexity" evidence="2">
    <location>
        <begin position="64"/>
        <end position="82"/>
    </location>
</feature>
<proteinExistence type="inferred from homology"/>
<keyword evidence="5" id="KW-1185">Reference proteome</keyword>
<dbReference type="InterPro" id="IPR027408">
    <property type="entry name" value="PNPase/RNase_PH_dom_sf"/>
</dbReference>
<dbReference type="GO" id="GO:0034475">
    <property type="term" value="P:U4 snRNA 3'-end processing"/>
    <property type="evidence" value="ECO:0007669"/>
    <property type="project" value="TreeGrafter"/>
</dbReference>
<dbReference type="InterPro" id="IPR001247">
    <property type="entry name" value="ExoRNase_PH_dom1"/>
</dbReference>
<dbReference type="PANTHER" id="PTHR11953:SF0">
    <property type="entry name" value="EXOSOME COMPLEX COMPONENT RRP41"/>
    <property type="match status" value="1"/>
</dbReference>
<evidence type="ECO:0000259" key="3">
    <source>
        <dbReference type="Pfam" id="PF01138"/>
    </source>
</evidence>
<dbReference type="GO" id="GO:0003723">
    <property type="term" value="F:RNA binding"/>
    <property type="evidence" value="ECO:0007669"/>
    <property type="project" value="TreeGrafter"/>
</dbReference>
<protein>
    <recommendedName>
        <fullName evidence="3">Exoribonuclease phosphorolytic domain-containing protein</fullName>
    </recommendedName>
</protein>
<dbReference type="Proteomes" id="UP000265618">
    <property type="component" value="Unassembled WGS sequence"/>
</dbReference>
<evidence type="ECO:0000256" key="1">
    <source>
        <dbReference type="ARBA" id="ARBA00006678"/>
    </source>
</evidence>
<dbReference type="GO" id="GO:0016075">
    <property type="term" value="P:rRNA catabolic process"/>
    <property type="evidence" value="ECO:0007669"/>
    <property type="project" value="TreeGrafter"/>
</dbReference>
<dbReference type="InterPro" id="IPR020568">
    <property type="entry name" value="Ribosomal_Su5_D2-typ_SF"/>
</dbReference>
<comment type="similarity">
    <text evidence="1">Belongs to the RNase PH family.</text>
</comment>
<feature type="domain" description="Exoribonuclease phosphorolytic" evidence="3">
    <location>
        <begin position="18"/>
        <end position="84"/>
    </location>
</feature>
<comment type="caution">
    <text evidence="4">The sequence shown here is derived from an EMBL/GenBank/DDBJ whole genome shotgun (WGS) entry which is preliminary data.</text>
</comment>
<dbReference type="GO" id="GO:0071028">
    <property type="term" value="P:nuclear mRNA surveillance"/>
    <property type="evidence" value="ECO:0007669"/>
    <property type="project" value="TreeGrafter"/>
</dbReference>
<evidence type="ECO:0000256" key="2">
    <source>
        <dbReference type="SAM" id="MobiDB-lite"/>
    </source>
</evidence>